<feature type="compositionally biased region" description="Pro residues" evidence="4">
    <location>
        <begin position="1698"/>
        <end position="1707"/>
    </location>
</feature>
<evidence type="ECO:0000256" key="1">
    <source>
        <dbReference type="ARBA" id="ARBA00022664"/>
    </source>
</evidence>
<dbReference type="InterPro" id="IPR021109">
    <property type="entry name" value="Peptidase_aspartic_dom_sf"/>
</dbReference>
<feature type="region of interest" description="Disordered" evidence="4">
    <location>
        <begin position="1"/>
        <end position="49"/>
    </location>
</feature>
<dbReference type="InterPro" id="IPR036875">
    <property type="entry name" value="Znf_CCHC_sf"/>
</dbReference>
<feature type="region of interest" description="Disordered" evidence="4">
    <location>
        <begin position="92"/>
        <end position="113"/>
    </location>
</feature>
<feature type="region of interest" description="Disordered" evidence="4">
    <location>
        <begin position="656"/>
        <end position="675"/>
    </location>
</feature>
<feature type="compositionally biased region" description="Polar residues" evidence="4">
    <location>
        <begin position="1125"/>
        <end position="1140"/>
    </location>
</feature>
<gene>
    <name evidence="6" type="ORF">AAF712_015009</name>
</gene>
<keyword evidence="3" id="KW-0862">Zinc</keyword>
<feature type="compositionally biased region" description="Low complexity" evidence="4">
    <location>
        <begin position="2106"/>
        <end position="2126"/>
    </location>
</feature>
<proteinExistence type="predicted"/>
<dbReference type="InterPro" id="IPR001878">
    <property type="entry name" value="Znf_CCHC"/>
</dbReference>
<feature type="compositionally biased region" description="Basic and acidic residues" evidence="4">
    <location>
        <begin position="739"/>
        <end position="753"/>
    </location>
</feature>
<keyword evidence="3" id="KW-0863">Zinc-finger</keyword>
<evidence type="ECO:0000313" key="7">
    <source>
        <dbReference type="Proteomes" id="UP001437256"/>
    </source>
</evidence>
<feature type="compositionally biased region" description="Low complexity" evidence="4">
    <location>
        <begin position="1565"/>
        <end position="1574"/>
    </location>
</feature>
<keyword evidence="2" id="KW-0064">Aspartyl protease</keyword>
<keyword evidence="2" id="KW-0645">Protease</keyword>
<feature type="compositionally biased region" description="Polar residues" evidence="4">
    <location>
        <begin position="1212"/>
        <end position="1228"/>
    </location>
</feature>
<sequence>MSADPILFNSTDFTSIREPISEQDSDTDSLPTPLTHIRTSSESPSQFDSFEHLNMSQPSVSDAGSSNQQGIHLQMPTQGYNATTIHIQPEVEQASASGPAQTRVTIEPTGRTNSRGSVGFLDDVYAAALPAPHSRDAPRTFKGSYSQVESWIRQYERLLAKHDVTDSREQCEGLLDYCSIKVKRTIRTMKSYRTGSWRILKKDILRMYDAERALQRYQPSDLQSLALKQAKKPIENKSQWLRYVRRFQEKGGELVNSGKMTERQYATYFWLGIPLLLQQVLESRLRMRKPNRDISEPYPVEEVSEVAESYFHRAHFKTMVPDAGMFGVLRNEEDSGEDSEEEEDTDSELDDLEVWRKTRAHRKLEKRLLERAPAVKIEGVSKTVPKAEVARTTTFQGPQEEVAELISKLNNMQLENPEYGVLYYRAVKLDPDSKECIRRPPANVVQTNITHQSMLSGGGENRPYVPITRDGRAVQLYPFEGRPSTSRLTCFGCGLIGHRIGDCPEIAGKLRSAEIKRDSNTRQFTLPDGTPIPRGNPGETFLQALTRVQHERSQQRSSPPSKSQAMLLTIPHLVQSYLARQIADRKSATGIEETEDTESEMDNGESSGYDSASDSDEYGPTGVEEGSDDEFEEMENSLTGEGPRVLGVERTKAVTKEVRHKWQAGPKETTHDARTRRIVRPPVNADGTRRNWREQLQPKNKLHVTGPGPLQMTQDKIQPVPLEQPVHESNAFPPLSKSRSIDKHIDPERENRRPPTPKPVTIPVNPKPYDARPNTFRRATSMEPELLRKSAVKDEDGRTVRFSNPEVVKAQTETTVKGKRERKTELARRVSKQQVLDKILGTTVQLPLGDFLGASRELSAVLHDLTKVRLPLSPRKQKVNLERISEHISARPVSRVNMLETEHGKLIELTMEFRGTPITAILDSGSQVNVISSEVYEDVIQLPVDVSRQTTMNDANGGEGTLRGAISGLKLQCGQVETVGFFYVGKRVPFFMLLGRPWMRENRISIDERKNGTYLVFKDRQTWKPRFEMLVSAIPGESSPRPARNRSANPRTYFAQCSETDSQATVPETMKLDEEREPIMDDLESVSELTELDEETDCERFHSDSENEVTDEDSYTLPTGGHRQPSVNTVDTEQSNSPESTSREEENVSTIDGDCEPAEIKNEGDATEEGTVATDNSDASGRTVQHAGFVSLSDLFTSRRHYVPLQRRAPQRYQNETGPSSRAQSYDTTTDPIDVFGILNGIYLLLQIWVRIGLVVSTAVLIWVCNRAEQIYQQGREDKRETDDESDPPQNNILLFRMSPTTRSQSKRSDEENGRRPKKSTVSKSRVYTESRALVAAPVVRPLTPLNPPDPIRAPLSGTTTLLPESGVLTDPGPVDVIPGLEPNSSFELVRALCHHSANRFGETGHVHIRPIVVASPQGYLLSTNVVPDGNPRLSIVLLNTNVMVHNPLLRQSSLQIGHARVEFYPWSAPLPVTPQSTHQQRLTYTYHARGAIEPAAAQAELEAPPRRMDYNVETHQGRIGDGEREDDGTATSKSVNVFHDQTHGLASPTVWAHIKPAGEDAEMSSGGSSDDSSYPTSDMDIDSSEIEVDQLVTDSKPDSPVVPASTATEDKSATVTVTVPPVPITVAIPPSTNKKLEISESLEMASPVKSSDPEVSITEPQTVHRSPSPVGTLVYPEDNTVPDVPKSPSSSGSSSQPEPPSPPTPPSSAVSSSDSDKAKSDPSKPSEPLKITLPSCMDVIPTTRVPPTVRRAFINEGRVYTEATCSIGQLYANIYRHQVGKPNWKMGEIPNIAPHLRTSVFTHSPDGEGLLREMRVVYCRRALKAGQSLYTEMHFQGMSERVEGMVSGSRGPNLETRLRIAKKFEDPQFCREIADHFKFRLTVDRNEPRNDLISSTAVGKASFDHEQWRREHEYLTASVTNVGRWTYLRQELEYMMQELYRYMTFLSELFLFLDADHVFRARFNAYYREASALLRVPHLLGNHILVHEYRVWLIAAREVLAYHRETDLALQVESILKLRYLDNEGLDWLHSHFLIPRLPEFLPGARYMTWSQVTERRETFASFKRNLHYHPLEGAQIHPLLRANLTPTTLAASKAHYPYKPSPLSSSTESVATTATSPVTAATTL</sequence>
<feature type="compositionally biased region" description="Acidic residues" evidence="4">
    <location>
        <begin position="592"/>
        <end position="603"/>
    </location>
</feature>
<keyword evidence="3" id="KW-0479">Metal-binding</keyword>
<feature type="region of interest" description="Disordered" evidence="4">
    <location>
        <begin position="1058"/>
        <end position="1180"/>
    </location>
</feature>
<dbReference type="Proteomes" id="UP001437256">
    <property type="component" value="Unassembled WGS sequence"/>
</dbReference>
<protein>
    <recommendedName>
        <fullName evidence="5">CCHC-type domain-containing protein</fullName>
    </recommendedName>
</protein>
<dbReference type="Gene3D" id="2.40.70.10">
    <property type="entry name" value="Acid Proteases"/>
    <property type="match status" value="1"/>
</dbReference>
<evidence type="ECO:0000313" key="6">
    <source>
        <dbReference type="EMBL" id="KAL0058326.1"/>
    </source>
</evidence>
<feature type="compositionally biased region" description="Polar residues" evidence="4">
    <location>
        <begin position="94"/>
        <end position="113"/>
    </location>
</feature>
<feature type="domain" description="CCHC-type" evidence="5">
    <location>
        <begin position="490"/>
        <end position="505"/>
    </location>
</feature>
<feature type="region of interest" description="Disordered" evidence="4">
    <location>
        <begin position="1593"/>
        <end position="1614"/>
    </location>
</feature>
<keyword evidence="7" id="KW-1185">Reference proteome</keyword>
<evidence type="ECO:0000256" key="4">
    <source>
        <dbReference type="SAM" id="MobiDB-lite"/>
    </source>
</evidence>
<comment type="caution">
    <text evidence="6">The sequence shown here is derived from an EMBL/GenBank/DDBJ whole genome shotgun (WGS) entry which is preliminary data.</text>
</comment>
<feature type="region of interest" description="Disordered" evidence="4">
    <location>
        <begin position="1560"/>
        <end position="1581"/>
    </location>
</feature>
<feature type="compositionally biased region" description="Low complexity" evidence="4">
    <location>
        <begin position="1683"/>
        <end position="1697"/>
    </location>
</feature>
<feature type="region of interest" description="Disordered" evidence="4">
    <location>
        <begin position="2104"/>
        <end position="2126"/>
    </location>
</feature>
<feature type="compositionally biased region" description="Polar residues" evidence="4">
    <location>
        <begin position="28"/>
        <end position="49"/>
    </location>
</feature>
<keyword evidence="2" id="KW-0378">Hydrolase</keyword>
<dbReference type="CDD" id="cd00303">
    <property type="entry name" value="retropepsin_like"/>
    <property type="match status" value="1"/>
</dbReference>
<feature type="compositionally biased region" description="Acidic residues" evidence="4">
    <location>
        <begin position="1080"/>
        <end position="1097"/>
    </location>
</feature>
<name>A0ABR2Z9I5_9AGAR</name>
<keyword evidence="1" id="KW-0507">mRNA processing</keyword>
<feature type="region of interest" description="Disordered" evidence="4">
    <location>
        <begin position="726"/>
        <end position="773"/>
    </location>
</feature>
<feature type="region of interest" description="Disordered" evidence="4">
    <location>
        <begin position="683"/>
        <end position="714"/>
    </location>
</feature>
<feature type="region of interest" description="Disordered" evidence="4">
    <location>
        <begin position="518"/>
        <end position="539"/>
    </location>
</feature>
<dbReference type="InterPro" id="IPR001969">
    <property type="entry name" value="Aspartic_peptidase_AS"/>
</dbReference>
<evidence type="ECO:0000256" key="2">
    <source>
        <dbReference type="ARBA" id="ARBA00022750"/>
    </source>
</evidence>
<feature type="region of interest" description="Disordered" evidence="4">
    <location>
        <begin position="1206"/>
        <end position="1228"/>
    </location>
</feature>
<dbReference type="PROSITE" id="PS00141">
    <property type="entry name" value="ASP_PROTEASE"/>
    <property type="match status" value="1"/>
</dbReference>
<evidence type="ECO:0000256" key="3">
    <source>
        <dbReference type="PROSITE-ProRule" id="PRU00047"/>
    </source>
</evidence>
<dbReference type="PROSITE" id="PS50158">
    <property type="entry name" value="ZF_CCHC"/>
    <property type="match status" value="1"/>
</dbReference>
<feature type="region of interest" description="Disordered" evidence="4">
    <location>
        <begin position="586"/>
        <end position="649"/>
    </location>
</feature>
<organism evidence="6 7">
    <name type="scientific">Marasmius tenuissimus</name>
    <dbReference type="NCBI Taxonomy" id="585030"/>
    <lineage>
        <taxon>Eukaryota</taxon>
        <taxon>Fungi</taxon>
        <taxon>Dikarya</taxon>
        <taxon>Basidiomycota</taxon>
        <taxon>Agaricomycotina</taxon>
        <taxon>Agaricomycetes</taxon>
        <taxon>Agaricomycetidae</taxon>
        <taxon>Agaricales</taxon>
        <taxon>Marasmiineae</taxon>
        <taxon>Marasmiaceae</taxon>
        <taxon>Marasmius</taxon>
    </lineage>
</organism>
<evidence type="ECO:0000259" key="5">
    <source>
        <dbReference type="PROSITE" id="PS50158"/>
    </source>
</evidence>
<feature type="compositionally biased region" description="Polar residues" evidence="4">
    <location>
        <begin position="1288"/>
        <end position="1304"/>
    </location>
</feature>
<dbReference type="EMBL" id="JBBXMP010000331">
    <property type="protein sequence ID" value="KAL0058326.1"/>
    <property type="molecule type" value="Genomic_DNA"/>
</dbReference>
<feature type="region of interest" description="Disordered" evidence="4">
    <location>
        <begin position="1274"/>
        <end position="1327"/>
    </location>
</feature>
<accession>A0ABR2Z9I5</accession>
<feature type="region of interest" description="Disordered" evidence="4">
    <location>
        <begin position="1643"/>
        <end position="1733"/>
    </location>
</feature>
<dbReference type="SUPFAM" id="SSF57756">
    <property type="entry name" value="Retrovirus zinc finger-like domains"/>
    <property type="match status" value="1"/>
</dbReference>
<feature type="compositionally biased region" description="Basic and acidic residues" evidence="4">
    <location>
        <begin position="1070"/>
        <end position="1079"/>
    </location>
</feature>
<reference evidence="6 7" key="1">
    <citation type="submission" date="2024-05" db="EMBL/GenBank/DDBJ databases">
        <title>A draft genome resource for the thread blight pathogen Marasmius tenuissimus strain MS-2.</title>
        <authorList>
            <person name="Yulfo-Soto G.E."/>
            <person name="Baruah I.K."/>
            <person name="Amoako-Attah I."/>
            <person name="Bukari Y."/>
            <person name="Meinhardt L.W."/>
            <person name="Bailey B.A."/>
            <person name="Cohen S.P."/>
        </authorList>
    </citation>
    <scope>NUCLEOTIDE SEQUENCE [LARGE SCALE GENOMIC DNA]</scope>
    <source>
        <strain evidence="6 7">MS-2</strain>
    </source>
</reference>
<dbReference type="SUPFAM" id="SSF50630">
    <property type="entry name" value="Acid proteases"/>
    <property type="match status" value="1"/>
</dbReference>
<feature type="compositionally biased region" description="Acidic residues" evidence="4">
    <location>
        <begin position="625"/>
        <end position="635"/>
    </location>
</feature>
<feature type="compositionally biased region" description="Basic and acidic residues" evidence="4">
    <location>
        <begin position="1715"/>
        <end position="1725"/>
    </location>
</feature>